<dbReference type="SUPFAM" id="SSF52799">
    <property type="entry name" value="(Phosphotyrosine protein) phosphatases II"/>
    <property type="match status" value="2"/>
</dbReference>
<dbReference type="Pfam" id="PF06602">
    <property type="entry name" value="Myotub-related"/>
    <property type="match status" value="2"/>
</dbReference>
<reference evidence="5" key="1">
    <citation type="journal article" date="2010" name="Nature">
        <title>The Amphimedon queenslandica genome and the evolution of animal complexity.</title>
        <authorList>
            <person name="Srivastava M."/>
            <person name="Simakov O."/>
            <person name="Chapman J."/>
            <person name="Fahey B."/>
            <person name="Gauthier M.E."/>
            <person name="Mitros T."/>
            <person name="Richards G.S."/>
            <person name="Conaco C."/>
            <person name="Dacre M."/>
            <person name="Hellsten U."/>
            <person name="Larroux C."/>
            <person name="Putnam N.H."/>
            <person name="Stanke M."/>
            <person name="Adamska M."/>
            <person name="Darling A."/>
            <person name="Degnan S.M."/>
            <person name="Oakley T.H."/>
            <person name="Plachetzki D.C."/>
            <person name="Zhai Y."/>
            <person name="Adamski M."/>
            <person name="Calcino A."/>
            <person name="Cummins S.F."/>
            <person name="Goodstein D.M."/>
            <person name="Harris C."/>
            <person name="Jackson D.J."/>
            <person name="Leys S.P."/>
            <person name="Shu S."/>
            <person name="Woodcroft B.J."/>
            <person name="Vervoort M."/>
            <person name="Kosik K.S."/>
            <person name="Manning G."/>
            <person name="Degnan B.M."/>
            <person name="Rokhsar D.S."/>
        </authorList>
    </citation>
    <scope>NUCLEOTIDE SEQUENCE [LARGE SCALE GENOMIC DNA]</scope>
</reference>
<keyword evidence="5" id="KW-1185">Reference proteome</keyword>
<name>A0AAN0IJ68_AMPQE</name>
<evidence type="ECO:0000256" key="2">
    <source>
        <dbReference type="SAM" id="MobiDB-lite"/>
    </source>
</evidence>
<sequence>CPPTVQFGGVFKSETKSLPLENNIPIKRFPYLDEESITKQCADLELKWKGAEEAKMEDAMSNVPLTEQDFIPMLSTHRRVSNSLMRDVELLHKFLDALFSSRILEARKYFPSVTMSLRQRVTTPIFIPELVNKLMRNGAYLSPDQFEVMVRLVNCALVDEKIAMQILPLTSVFYQEIQPGVNQYLYSCIQSHRLWQSTRFWCHSLYSAIQAELVRLYADVPFKKEKPKSIEEEDEDLDVSGEREDEFDNVEMSLGEVTLRHRQRVRSVSPSRARNTARNVVMSKSARMRIRACTTLPGASEGVLPPDSKPVTSYEALHHLAKRLCVWPSLDNSEKENFSLQEENAIRNQVILFISRLINIRTPIDFMGGEAEMKQFSDDLKNFIDKFIGPELKETQKQRGRTRVSSQELELSITKQGVAPTQIKLLSDLSQSPYCIEYDRLGLGSLNFSVSKSRGQWRLSTINKSFTLCETYPAVWVVPYKFSDESITRILPHFQQGRVPIVTWKHPRTKAILLRSASFKNPVSQGKSRRVILTKHGSSEKISDSDLLGIQSADIESFISVIVSSCPKVLDRGEGEDVTYWSGSFSHDISMPPTSLRFDRESDPSTSSLLLAALPPQSPQSPSPHSPVPQSPHSPVPKRRMSTSSNNFEPPTGGGGGGREGRYRNSLYASLDSSDPSQILDWESGSFRYSVSYHEDGAESGQPLTLSSVRNQSDEPVSLMPLTSIPSLYRDSVEEEELYRGDREGGSDDVSIPFDSPDLGGGDELMETDELYPLPSFREGSGGKGSKKLKRRSALVNFASIPTNPRDWVVMDALQEEIKDWKLLGLYVIGEKSSLVNVPTDIYPNCTLLPVEISSHVDIGNSFTKLMRACCPSGASSSTTHQSKFYSLVEDSDWINQLSSLLQLSGAVADLMDAQGSSVLVGLEDGWDATAQVVSLAQLLMDPYYRTMKGFCALIEKEWLALGHPFTDRSCQIQSSSGAISPVFLQFLDCVHQV</sequence>
<organism evidence="4 5">
    <name type="scientific">Amphimedon queenslandica</name>
    <name type="common">Sponge</name>
    <dbReference type="NCBI Taxonomy" id="400682"/>
    <lineage>
        <taxon>Eukaryota</taxon>
        <taxon>Metazoa</taxon>
        <taxon>Porifera</taxon>
        <taxon>Demospongiae</taxon>
        <taxon>Heteroscleromorpha</taxon>
        <taxon>Haplosclerida</taxon>
        <taxon>Niphatidae</taxon>
        <taxon>Amphimedon</taxon>
    </lineage>
</organism>
<dbReference type="InterPro" id="IPR010569">
    <property type="entry name" value="Myotubularin-like_Pase_dom"/>
</dbReference>
<dbReference type="AlphaFoldDB" id="A0AAN0IJ68"/>
<dbReference type="PROSITE" id="PS51339">
    <property type="entry name" value="PPASE_MYOTUBULARIN"/>
    <property type="match status" value="1"/>
</dbReference>
<dbReference type="InterPro" id="IPR022096">
    <property type="entry name" value="SBF1/SBF2"/>
</dbReference>
<feature type="domain" description="Myotubularin phosphatase" evidence="3">
    <location>
        <begin position="428"/>
        <end position="994"/>
    </location>
</feature>
<proteinExistence type="inferred from homology"/>
<dbReference type="EnsemblMetazoa" id="XM_003391041.2">
    <property type="protein sequence ID" value="XP_003391089.2"/>
    <property type="gene ID" value="LOC100633277"/>
</dbReference>
<dbReference type="GeneID" id="100633277"/>
<dbReference type="InterPro" id="IPR029021">
    <property type="entry name" value="Prot-tyrosine_phosphatase-like"/>
</dbReference>
<dbReference type="GO" id="GO:0005085">
    <property type="term" value="F:guanyl-nucleotide exchange factor activity"/>
    <property type="evidence" value="ECO:0007669"/>
    <property type="project" value="TreeGrafter"/>
</dbReference>
<comment type="similarity">
    <text evidence="1">Belongs to the protein-tyrosine phosphatase family. Non-receptor class myotubularin subfamily.</text>
</comment>
<dbReference type="GO" id="GO:0005737">
    <property type="term" value="C:cytoplasm"/>
    <property type="evidence" value="ECO:0007669"/>
    <property type="project" value="TreeGrafter"/>
</dbReference>
<protein>
    <recommendedName>
        <fullName evidence="3">Myotubularin phosphatase domain-containing protein</fullName>
    </recommendedName>
</protein>
<dbReference type="PANTHER" id="PTHR10807:SF109">
    <property type="entry name" value="SET DOMAIN BINDING FACTOR, ISOFORM A"/>
    <property type="match status" value="1"/>
</dbReference>
<dbReference type="GO" id="GO:0016020">
    <property type="term" value="C:membrane"/>
    <property type="evidence" value="ECO:0007669"/>
    <property type="project" value="TreeGrafter"/>
</dbReference>
<reference evidence="4" key="2">
    <citation type="submission" date="2024-06" db="UniProtKB">
        <authorList>
            <consortium name="EnsemblMetazoa"/>
        </authorList>
    </citation>
    <scope>IDENTIFICATION</scope>
</reference>
<dbReference type="PANTHER" id="PTHR10807">
    <property type="entry name" value="MYOTUBULARIN-RELATED"/>
    <property type="match status" value="1"/>
</dbReference>
<dbReference type="RefSeq" id="XP_003391089.2">
    <property type="nucleotide sequence ID" value="XM_003391041.2"/>
</dbReference>
<dbReference type="KEGG" id="aqu:100633277"/>
<dbReference type="InterPro" id="IPR030564">
    <property type="entry name" value="Myotubularin"/>
</dbReference>
<accession>A0AAN0IJ68</accession>
<feature type="region of interest" description="Disordered" evidence="2">
    <location>
        <begin position="611"/>
        <end position="663"/>
    </location>
</feature>
<evidence type="ECO:0000256" key="1">
    <source>
        <dbReference type="ARBA" id="ARBA00007471"/>
    </source>
</evidence>
<dbReference type="Proteomes" id="UP000007879">
    <property type="component" value="Unassembled WGS sequence"/>
</dbReference>
<dbReference type="Pfam" id="PF12335">
    <property type="entry name" value="SBF2"/>
    <property type="match status" value="1"/>
</dbReference>
<evidence type="ECO:0000313" key="5">
    <source>
        <dbReference type="Proteomes" id="UP000007879"/>
    </source>
</evidence>
<evidence type="ECO:0000259" key="3">
    <source>
        <dbReference type="PROSITE" id="PS51339"/>
    </source>
</evidence>
<feature type="compositionally biased region" description="Pro residues" evidence="2">
    <location>
        <begin position="616"/>
        <end position="635"/>
    </location>
</feature>
<evidence type="ECO:0000313" key="4">
    <source>
        <dbReference type="EnsemblMetazoa" id="XP_003391089.2"/>
    </source>
</evidence>